<evidence type="ECO:0000313" key="2">
    <source>
        <dbReference type="EMBL" id="GAI88515.1"/>
    </source>
</evidence>
<name>X1TLT9_9ZZZZ</name>
<sequence>MAQVKPEYVLLGLGAAGLTYWYFFVRLKPPTPPEGYELAVTVVEA</sequence>
<keyword evidence="1" id="KW-0812">Transmembrane</keyword>
<accession>X1TLT9</accession>
<proteinExistence type="predicted"/>
<keyword evidence="1" id="KW-1133">Transmembrane helix</keyword>
<evidence type="ECO:0000256" key="1">
    <source>
        <dbReference type="SAM" id="Phobius"/>
    </source>
</evidence>
<protein>
    <submittedName>
        <fullName evidence="2">Uncharacterized protein</fullName>
    </submittedName>
</protein>
<reference evidence="2" key="1">
    <citation type="journal article" date="2014" name="Front. Microbiol.">
        <title>High frequency of phylogenetically diverse reductive dehalogenase-homologous genes in deep subseafloor sedimentary metagenomes.</title>
        <authorList>
            <person name="Kawai M."/>
            <person name="Futagami T."/>
            <person name="Toyoda A."/>
            <person name="Takaki Y."/>
            <person name="Nishi S."/>
            <person name="Hori S."/>
            <person name="Arai W."/>
            <person name="Tsubouchi T."/>
            <person name="Morono Y."/>
            <person name="Uchiyama I."/>
            <person name="Ito T."/>
            <person name="Fujiyama A."/>
            <person name="Inagaki F."/>
            <person name="Takami H."/>
        </authorList>
    </citation>
    <scope>NUCLEOTIDE SEQUENCE</scope>
    <source>
        <strain evidence="2">Expedition CK06-06</strain>
    </source>
</reference>
<organism evidence="2">
    <name type="scientific">marine sediment metagenome</name>
    <dbReference type="NCBI Taxonomy" id="412755"/>
    <lineage>
        <taxon>unclassified sequences</taxon>
        <taxon>metagenomes</taxon>
        <taxon>ecological metagenomes</taxon>
    </lineage>
</organism>
<gene>
    <name evidence="2" type="ORF">S12H4_37831</name>
</gene>
<comment type="caution">
    <text evidence="2">The sequence shown here is derived from an EMBL/GenBank/DDBJ whole genome shotgun (WGS) entry which is preliminary data.</text>
</comment>
<keyword evidence="1" id="KW-0472">Membrane</keyword>
<dbReference type="EMBL" id="BARW01022720">
    <property type="protein sequence ID" value="GAI88515.1"/>
    <property type="molecule type" value="Genomic_DNA"/>
</dbReference>
<dbReference type="AlphaFoldDB" id="X1TLT9"/>
<feature type="transmembrane region" description="Helical" evidence="1">
    <location>
        <begin position="7"/>
        <end position="24"/>
    </location>
</feature>